<dbReference type="NCBIfam" id="NF002014">
    <property type="entry name" value="PRK00819.1-4"/>
    <property type="match status" value="1"/>
</dbReference>
<evidence type="ECO:0000256" key="2">
    <source>
        <dbReference type="ARBA" id="ARBA00022679"/>
    </source>
</evidence>
<dbReference type="EMBL" id="BLAD01000041">
    <property type="protein sequence ID" value="GER99683.1"/>
    <property type="molecule type" value="Genomic_DNA"/>
</dbReference>
<dbReference type="InterPro" id="IPR042081">
    <property type="entry name" value="RNA_2'-PTrans_C"/>
</dbReference>
<keyword evidence="2 5" id="KW-0808">Transferase</keyword>
<comment type="caution">
    <text evidence="6">The sequence shown here is derived from an EMBL/GenBank/DDBJ whole genome shotgun (WGS) entry which is preliminary data.</text>
</comment>
<dbReference type="Pfam" id="PF01885">
    <property type="entry name" value="PTS_2-RNA"/>
    <property type="match status" value="1"/>
</dbReference>
<keyword evidence="3 5" id="KW-0520">NAD</keyword>
<evidence type="ECO:0000256" key="5">
    <source>
        <dbReference type="HAMAP-Rule" id="MF_00299"/>
    </source>
</evidence>
<dbReference type="PANTHER" id="PTHR12684">
    <property type="entry name" value="PUTATIVE PHOSPHOTRANSFERASE"/>
    <property type="match status" value="1"/>
</dbReference>
<name>A0A5M3VT41_9ACTN</name>
<dbReference type="PANTHER" id="PTHR12684:SF2">
    <property type="entry name" value="TRNA 2'-PHOSPHOTRANSFERASE 1"/>
    <property type="match status" value="1"/>
</dbReference>
<dbReference type="Proteomes" id="UP000334990">
    <property type="component" value="Unassembled WGS sequence"/>
</dbReference>
<evidence type="ECO:0000313" key="6">
    <source>
        <dbReference type="EMBL" id="GER99683.1"/>
    </source>
</evidence>
<keyword evidence="7" id="KW-1185">Reference proteome</keyword>
<evidence type="ECO:0000313" key="7">
    <source>
        <dbReference type="Proteomes" id="UP000334990"/>
    </source>
</evidence>
<dbReference type="Gene3D" id="3.20.170.30">
    <property type="match status" value="1"/>
</dbReference>
<proteinExistence type="inferred from homology"/>
<evidence type="ECO:0000256" key="1">
    <source>
        <dbReference type="ARBA" id="ARBA00009836"/>
    </source>
</evidence>
<dbReference type="Gene3D" id="1.10.10.970">
    <property type="entry name" value="RNA 2'-phosphotransferase, Tpt1/KptA family, N-terminal domain"/>
    <property type="match status" value="1"/>
</dbReference>
<comment type="function">
    <text evidence="4 5">Removes the 2'-phosphate from RNA via an intermediate in which the phosphate is ADP-ribosylated by NAD followed by a presumed transesterification to release the RNA and generate ADP-ribose 1''-2''-cyclic phosphate (APPR&gt;P). May function as an ADP-ribosylase.</text>
</comment>
<comment type="similarity">
    <text evidence="1 5">Belongs to the KptA/TPT1 family.</text>
</comment>
<dbReference type="GO" id="GO:0003950">
    <property type="term" value="F:NAD+ poly-ADP-ribosyltransferase activity"/>
    <property type="evidence" value="ECO:0007669"/>
    <property type="project" value="InterPro"/>
</dbReference>
<organism evidence="6 7">
    <name type="scientific">Acrocarpospora corrugata</name>
    <dbReference type="NCBI Taxonomy" id="35763"/>
    <lineage>
        <taxon>Bacteria</taxon>
        <taxon>Bacillati</taxon>
        <taxon>Actinomycetota</taxon>
        <taxon>Actinomycetes</taxon>
        <taxon>Streptosporangiales</taxon>
        <taxon>Streptosporangiaceae</taxon>
        <taxon>Acrocarpospora</taxon>
    </lineage>
</organism>
<gene>
    <name evidence="5 6" type="primary">kptA</name>
    <name evidence="6" type="ORF">Acor_17470</name>
</gene>
<accession>A0A5M3VT41</accession>
<dbReference type="HAMAP" id="MF_00299">
    <property type="entry name" value="KptA"/>
    <property type="match status" value="1"/>
</dbReference>
<dbReference type="InterPro" id="IPR022928">
    <property type="entry name" value="RNA_2'-PTrans_KptA"/>
</dbReference>
<dbReference type="GO" id="GO:0000215">
    <property type="term" value="F:tRNA 2'-phosphotransferase activity"/>
    <property type="evidence" value="ECO:0007669"/>
    <property type="project" value="TreeGrafter"/>
</dbReference>
<sequence length="188" mass="20430">MGMDVTLVTDERRLVKVSKYLSKHLRHQPERIGITLDANGWVGVPELLAAAGAHGFPISEGELADAVAGNDKQRFVIEGDRIRANQGHTVEVDLGLPEVEPPAFLFHGTVAASVPGIQVDGLLKMRRQHVHLSPDRETATKVGARRGRPVVLSVDAGAMHEAGQIFFRSVNGVWLTDHVPPSFIRFPG</sequence>
<reference evidence="6 7" key="1">
    <citation type="submission" date="2019-10" db="EMBL/GenBank/DDBJ databases">
        <title>Whole genome shotgun sequence of Acrocarpospora corrugata NBRC 13972.</title>
        <authorList>
            <person name="Ichikawa N."/>
            <person name="Kimura A."/>
            <person name="Kitahashi Y."/>
            <person name="Komaki H."/>
            <person name="Oguchi A."/>
        </authorList>
    </citation>
    <scope>NUCLEOTIDE SEQUENCE [LARGE SCALE GENOMIC DNA]</scope>
    <source>
        <strain evidence="6 7">NBRC 13972</strain>
    </source>
</reference>
<dbReference type="InterPro" id="IPR002745">
    <property type="entry name" value="Ptrans_KptA/Tpt1"/>
</dbReference>
<protein>
    <recommendedName>
        <fullName evidence="5">Probable RNA 2'-phosphotransferase</fullName>
        <ecNumber evidence="5">2.7.1.-</ecNumber>
    </recommendedName>
</protein>
<dbReference type="AlphaFoldDB" id="A0A5M3VT41"/>
<dbReference type="EC" id="2.7.1.-" evidence="5"/>
<dbReference type="GO" id="GO:0006388">
    <property type="term" value="P:tRNA splicing, via endonucleolytic cleavage and ligation"/>
    <property type="evidence" value="ECO:0007669"/>
    <property type="project" value="UniProtKB-UniRule"/>
</dbReference>
<evidence type="ECO:0000256" key="3">
    <source>
        <dbReference type="ARBA" id="ARBA00023027"/>
    </source>
</evidence>
<evidence type="ECO:0000256" key="4">
    <source>
        <dbReference type="ARBA" id="ARBA00025212"/>
    </source>
</evidence>
<dbReference type="SUPFAM" id="SSF56399">
    <property type="entry name" value="ADP-ribosylation"/>
    <property type="match status" value="1"/>
</dbReference>
<dbReference type="InterPro" id="IPR042080">
    <property type="entry name" value="RNA_2'-PTrans_N"/>
</dbReference>